<dbReference type="CDD" id="cd08195">
    <property type="entry name" value="DHQS"/>
    <property type="match status" value="1"/>
</dbReference>
<evidence type="ECO:0000256" key="19">
    <source>
        <dbReference type="HAMAP-Rule" id="MF_00110"/>
    </source>
</evidence>
<comment type="cofactor">
    <cofactor evidence="3">
        <name>Zn(2+)</name>
        <dbReference type="ChEBI" id="CHEBI:29105"/>
    </cofactor>
</comment>
<evidence type="ECO:0000256" key="8">
    <source>
        <dbReference type="ARBA" id="ARBA00013031"/>
    </source>
</evidence>
<dbReference type="Gene3D" id="1.20.1090.10">
    <property type="entry name" value="Dehydroquinate synthase-like - alpha domain"/>
    <property type="match status" value="1"/>
</dbReference>
<gene>
    <name evidence="19 22" type="primary">aroB</name>
    <name evidence="22" type="ORF">G3M56_007870</name>
</gene>
<dbReference type="PANTHER" id="PTHR43622:SF7">
    <property type="entry name" value="3-DEHYDROQUINATE SYNTHASE, CHLOROPLASTIC"/>
    <property type="match status" value="1"/>
</dbReference>
<dbReference type="Pfam" id="PF01761">
    <property type="entry name" value="DHQ_synthase"/>
    <property type="match status" value="1"/>
</dbReference>
<keyword evidence="23" id="KW-1185">Reference proteome</keyword>
<evidence type="ECO:0000256" key="14">
    <source>
        <dbReference type="ARBA" id="ARBA00022833"/>
    </source>
</evidence>
<dbReference type="Gene3D" id="3.40.50.1970">
    <property type="match status" value="1"/>
</dbReference>
<dbReference type="InterPro" id="IPR050071">
    <property type="entry name" value="Dehydroquinate_synthase"/>
</dbReference>
<comment type="cofactor">
    <cofactor evidence="19">
        <name>Co(2+)</name>
        <dbReference type="ChEBI" id="CHEBI:48828"/>
    </cofactor>
    <cofactor evidence="19">
        <name>Zn(2+)</name>
        <dbReference type="ChEBI" id="CHEBI:29105"/>
    </cofactor>
    <text evidence="19">Binds 1 divalent metal cation per subunit. Can use either Co(2+) or Zn(2+).</text>
</comment>
<dbReference type="GO" id="GO:0003856">
    <property type="term" value="F:3-dehydroquinate synthase activity"/>
    <property type="evidence" value="ECO:0007669"/>
    <property type="project" value="UniProtKB-UniRule"/>
</dbReference>
<protein>
    <recommendedName>
        <fullName evidence="9 19">3-dehydroquinate synthase</fullName>
        <shortName evidence="19">DHQS</shortName>
        <ecNumber evidence="8 19">4.2.3.4</ecNumber>
    </recommendedName>
</protein>
<dbReference type="KEGG" id="soa:G3M56_007870"/>
<feature type="binding site" evidence="19">
    <location>
        <begin position="134"/>
        <end position="135"/>
    </location>
    <ligand>
        <name>NAD(+)</name>
        <dbReference type="ChEBI" id="CHEBI:57540"/>
    </ligand>
</feature>
<dbReference type="Proteomes" id="UP000475117">
    <property type="component" value="Chromosome"/>
</dbReference>
<evidence type="ECO:0000256" key="9">
    <source>
        <dbReference type="ARBA" id="ARBA00017684"/>
    </source>
</evidence>
<dbReference type="GO" id="GO:0008652">
    <property type="term" value="P:amino acid biosynthetic process"/>
    <property type="evidence" value="ECO:0007669"/>
    <property type="project" value="UniProtKB-KW"/>
</dbReference>
<reference evidence="22 23" key="1">
    <citation type="submission" date="2020-12" db="EMBL/GenBank/DDBJ databases">
        <title>Sulforoseuscoccus oceanibium gen. nov., sp. nov., a representative of the phylum Verrucomicrobia with special cytoplasmic membrane, and proposal of Sulforoseuscoccusaceae fam. nov.</title>
        <authorList>
            <person name="Xi F."/>
        </authorList>
    </citation>
    <scope>NUCLEOTIDE SEQUENCE [LARGE SCALE GENOMIC DNA]</scope>
    <source>
        <strain evidence="22 23">T37</strain>
    </source>
</reference>
<evidence type="ECO:0000256" key="16">
    <source>
        <dbReference type="ARBA" id="ARBA00023141"/>
    </source>
</evidence>
<evidence type="ECO:0000256" key="3">
    <source>
        <dbReference type="ARBA" id="ARBA00001947"/>
    </source>
</evidence>
<evidence type="ECO:0000313" key="23">
    <source>
        <dbReference type="Proteomes" id="UP000475117"/>
    </source>
</evidence>
<dbReference type="PANTHER" id="PTHR43622">
    <property type="entry name" value="3-DEHYDROQUINATE SYNTHASE"/>
    <property type="match status" value="1"/>
</dbReference>
<evidence type="ECO:0000256" key="15">
    <source>
        <dbReference type="ARBA" id="ARBA00023027"/>
    </source>
</evidence>
<feature type="binding site" evidence="19">
    <location>
        <position position="147"/>
    </location>
    <ligand>
        <name>NAD(+)</name>
        <dbReference type="ChEBI" id="CHEBI:57540"/>
    </ligand>
</feature>
<dbReference type="HAMAP" id="MF_00110">
    <property type="entry name" value="DHQ_synthase"/>
    <property type="match status" value="1"/>
</dbReference>
<sequence length="367" mass="38962">MSFTTVNVGLDDRAYQISIGTNLLQSFPSLLQDTAIAGRTRCAVISDETVAALHADKVLTALADAGYSADLFTIKPGEASKSMDVISQVTSEMIVAGHDRRSFVVALGGGVVGDLAGFVAAIYYRGVPFVQLPTTIVAQVDSSVGGKTGVNAPEGKNLIGAFLQPQAVVADITALDTLGDREFNEGMAEAVKHGAIADPSLIDALLDLQRGDHAATESIIARNVAIKAKIVEQDELETSGTRAFLNFGHTIGHAIEAAAGYGAMFHGEAISLGIRAALWLSETKRGLAPEFSAKVLDALEHFQLPLQLEDKPEFSTDTLMTKLAKDKKFLDGGIRFVLLHAPGQPVLATDVTREDLEQAIELLRTPR</sequence>
<dbReference type="AlphaFoldDB" id="A0A6B3L281"/>
<feature type="binding site" evidence="19">
    <location>
        <position position="266"/>
    </location>
    <ligand>
        <name>Zn(2+)</name>
        <dbReference type="ChEBI" id="CHEBI:29105"/>
    </ligand>
</feature>
<keyword evidence="13 19" id="KW-0547">Nucleotide-binding</keyword>
<evidence type="ECO:0000256" key="12">
    <source>
        <dbReference type="ARBA" id="ARBA00022723"/>
    </source>
</evidence>
<keyword evidence="17 19" id="KW-0456">Lyase</keyword>
<dbReference type="GO" id="GO:0005737">
    <property type="term" value="C:cytoplasm"/>
    <property type="evidence" value="ECO:0007669"/>
    <property type="project" value="UniProtKB-SubCell"/>
</dbReference>
<comment type="function">
    <text evidence="4 19">Catalyzes the conversion of 3-deoxy-D-arabino-heptulosonate 7-phosphate (DAHP) to dehydroquinate (DHQ).</text>
</comment>
<name>A0A6B3L281_9BACT</name>
<feature type="domain" description="3-dehydroquinate synthase C-terminal" evidence="21">
    <location>
        <begin position="186"/>
        <end position="328"/>
    </location>
</feature>
<dbReference type="EC" id="4.2.3.4" evidence="8 19"/>
<evidence type="ECO:0000256" key="5">
    <source>
        <dbReference type="ARBA" id="ARBA00004496"/>
    </source>
</evidence>
<evidence type="ECO:0000256" key="6">
    <source>
        <dbReference type="ARBA" id="ARBA00004661"/>
    </source>
</evidence>
<keyword evidence="10 19" id="KW-0963">Cytoplasm</keyword>
<comment type="caution">
    <text evidence="19">Lacks conserved residue(s) required for the propagation of feature annotation.</text>
</comment>
<dbReference type="Pfam" id="PF24621">
    <property type="entry name" value="DHQS_C"/>
    <property type="match status" value="1"/>
</dbReference>
<dbReference type="SUPFAM" id="SSF56796">
    <property type="entry name" value="Dehydroquinate synthase-like"/>
    <property type="match status" value="1"/>
</dbReference>
<feature type="binding site" evidence="19">
    <location>
        <begin position="110"/>
        <end position="114"/>
    </location>
    <ligand>
        <name>NAD(+)</name>
        <dbReference type="ChEBI" id="CHEBI:57540"/>
    </ligand>
</feature>
<evidence type="ECO:0000256" key="1">
    <source>
        <dbReference type="ARBA" id="ARBA00001393"/>
    </source>
</evidence>
<dbReference type="InterPro" id="IPR056179">
    <property type="entry name" value="DHQS_C"/>
</dbReference>
<organism evidence="22 23">
    <name type="scientific">Sulfuriroseicoccus oceanibius</name>
    <dbReference type="NCBI Taxonomy" id="2707525"/>
    <lineage>
        <taxon>Bacteria</taxon>
        <taxon>Pseudomonadati</taxon>
        <taxon>Verrucomicrobiota</taxon>
        <taxon>Verrucomicrobiia</taxon>
        <taxon>Verrucomicrobiales</taxon>
        <taxon>Verrucomicrobiaceae</taxon>
        <taxon>Sulfuriroseicoccus</taxon>
    </lineage>
</organism>
<evidence type="ECO:0000256" key="10">
    <source>
        <dbReference type="ARBA" id="ARBA00022490"/>
    </source>
</evidence>
<keyword evidence="12 19" id="KW-0479">Metal-binding</keyword>
<evidence type="ECO:0000259" key="20">
    <source>
        <dbReference type="Pfam" id="PF01761"/>
    </source>
</evidence>
<keyword evidence="16 19" id="KW-0057">Aromatic amino acid biosynthesis</keyword>
<dbReference type="NCBIfam" id="TIGR01357">
    <property type="entry name" value="aroB"/>
    <property type="match status" value="1"/>
</dbReference>
<evidence type="ECO:0000256" key="18">
    <source>
        <dbReference type="ARBA" id="ARBA00023285"/>
    </source>
</evidence>
<comment type="pathway">
    <text evidence="6 19">Metabolic intermediate biosynthesis; chorismate biosynthesis; chorismate from D-erythrose 4-phosphate and phosphoenolpyruvate: step 2/7.</text>
</comment>
<dbReference type="GO" id="GO:0009423">
    <property type="term" value="P:chorismate biosynthetic process"/>
    <property type="evidence" value="ECO:0007669"/>
    <property type="project" value="UniProtKB-UniRule"/>
</dbReference>
<evidence type="ECO:0000313" key="22">
    <source>
        <dbReference type="EMBL" id="QQL43813.1"/>
    </source>
</evidence>
<feature type="domain" description="3-dehydroquinate synthase N-terminal" evidence="20">
    <location>
        <begin position="72"/>
        <end position="184"/>
    </location>
</feature>
<dbReference type="GO" id="GO:0046872">
    <property type="term" value="F:metal ion binding"/>
    <property type="evidence" value="ECO:0007669"/>
    <property type="project" value="UniProtKB-KW"/>
</dbReference>
<feature type="binding site" evidence="19">
    <location>
        <position position="249"/>
    </location>
    <ligand>
        <name>Zn(2+)</name>
        <dbReference type="ChEBI" id="CHEBI:29105"/>
    </ligand>
</feature>
<keyword evidence="14 19" id="KW-0862">Zinc</keyword>
<comment type="subcellular location">
    <subcellularLocation>
        <location evidence="5 19">Cytoplasm</location>
    </subcellularLocation>
</comment>
<evidence type="ECO:0000256" key="17">
    <source>
        <dbReference type="ARBA" id="ARBA00023239"/>
    </source>
</evidence>
<feature type="binding site" evidence="19">
    <location>
        <position position="189"/>
    </location>
    <ligand>
        <name>Zn(2+)</name>
        <dbReference type="ChEBI" id="CHEBI:29105"/>
    </ligand>
</feature>
<dbReference type="EMBL" id="CP066776">
    <property type="protein sequence ID" value="QQL43813.1"/>
    <property type="molecule type" value="Genomic_DNA"/>
</dbReference>
<evidence type="ECO:0000256" key="13">
    <source>
        <dbReference type="ARBA" id="ARBA00022741"/>
    </source>
</evidence>
<evidence type="ECO:0000256" key="2">
    <source>
        <dbReference type="ARBA" id="ARBA00001911"/>
    </source>
</evidence>
<evidence type="ECO:0000256" key="4">
    <source>
        <dbReference type="ARBA" id="ARBA00003485"/>
    </source>
</evidence>
<feature type="binding site" evidence="19">
    <location>
        <position position="156"/>
    </location>
    <ligand>
        <name>NAD(+)</name>
        <dbReference type="ChEBI" id="CHEBI:57540"/>
    </ligand>
</feature>
<evidence type="ECO:0000259" key="21">
    <source>
        <dbReference type="Pfam" id="PF24621"/>
    </source>
</evidence>
<dbReference type="PIRSF" id="PIRSF001455">
    <property type="entry name" value="DHQ_synth"/>
    <property type="match status" value="1"/>
</dbReference>
<dbReference type="InterPro" id="IPR016037">
    <property type="entry name" value="DHQ_synth_AroB"/>
</dbReference>
<evidence type="ECO:0000256" key="11">
    <source>
        <dbReference type="ARBA" id="ARBA00022605"/>
    </source>
</evidence>
<comment type="catalytic activity">
    <reaction evidence="1 19">
        <text>7-phospho-2-dehydro-3-deoxy-D-arabino-heptonate = 3-dehydroquinate + phosphate</text>
        <dbReference type="Rhea" id="RHEA:21968"/>
        <dbReference type="ChEBI" id="CHEBI:32364"/>
        <dbReference type="ChEBI" id="CHEBI:43474"/>
        <dbReference type="ChEBI" id="CHEBI:58394"/>
        <dbReference type="EC" id="4.2.3.4"/>
    </reaction>
</comment>
<keyword evidence="11 19" id="KW-0028">Amino-acid biosynthesis</keyword>
<dbReference type="InterPro" id="IPR030960">
    <property type="entry name" value="DHQS/DOIS_N"/>
</dbReference>
<comment type="cofactor">
    <cofactor evidence="2 19">
        <name>NAD(+)</name>
        <dbReference type="ChEBI" id="CHEBI:57540"/>
    </cofactor>
</comment>
<accession>A0A6B3L281</accession>
<dbReference type="FunFam" id="3.40.50.1970:FF:000007">
    <property type="entry name" value="Pentafunctional AROM polypeptide"/>
    <property type="match status" value="1"/>
</dbReference>
<comment type="similarity">
    <text evidence="7 19">Belongs to the sugar phosphate cyclases superfamily. Dehydroquinate synthase family.</text>
</comment>
<evidence type="ECO:0000256" key="7">
    <source>
        <dbReference type="ARBA" id="ARBA00005412"/>
    </source>
</evidence>
<dbReference type="InterPro" id="IPR030963">
    <property type="entry name" value="DHQ_synth_fam"/>
</dbReference>
<proteinExistence type="inferred from homology"/>
<dbReference type="GO" id="GO:0009073">
    <property type="term" value="P:aromatic amino acid family biosynthetic process"/>
    <property type="evidence" value="ECO:0007669"/>
    <property type="project" value="UniProtKB-KW"/>
</dbReference>
<keyword evidence="15 19" id="KW-0520">NAD</keyword>
<dbReference type="GO" id="GO:0000166">
    <property type="term" value="F:nucleotide binding"/>
    <property type="evidence" value="ECO:0007669"/>
    <property type="project" value="UniProtKB-KW"/>
</dbReference>
<dbReference type="RefSeq" id="WP_164361790.1">
    <property type="nucleotide sequence ID" value="NZ_CP066776.1"/>
</dbReference>
<dbReference type="UniPathway" id="UPA00053">
    <property type="reaction ID" value="UER00085"/>
</dbReference>
<keyword evidence="18 19" id="KW-0170">Cobalt</keyword>